<keyword evidence="5" id="KW-0597">Phosphoprotein</keyword>
<dbReference type="SUPFAM" id="SSF56112">
    <property type="entry name" value="Protein kinase-like (PK-like)"/>
    <property type="match status" value="1"/>
</dbReference>
<dbReference type="Pfam" id="PF07714">
    <property type="entry name" value="PK_Tyr_Ser-Thr"/>
    <property type="match status" value="1"/>
</dbReference>
<keyword evidence="8 16" id="KW-0418">Kinase</keyword>
<dbReference type="InterPro" id="IPR000719">
    <property type="entry name" value="Prot_kinase_dom"/>
</dbReference>
<dbReference type="FunFam" id="1.10.510.10:FF:000335">
    <property type="entry name" value="receptor-like cytosolic serine/threonine-protein kinase RBK2"/>
    <property type="match status" value="1"/>
</dbReference>
<dbReference type="InterPro" id="IPR008271">
    <property type="entry name" value="Ser/Thr_kinase_AS"/>
</dbReference>
<comment type="catalytic activity">
    <reaction evidence="11">
        <text>L-seryl-[protein] + ATP = O-phospho-L-seryl-[protein] + ADP + H(+)</text>
        <dbReference type="Rhea" id="RHEA:17989"/>
        <dbReference type="Rhea" id="RHEA-COMP:9863"/>
        <dbReference type="Rhea" id="RHEA-COMP:11604"/>
        <dbReference type="ChEBI" id="CHEBI:15378"/>
        <dbReference type="ChEBI" id="CHEBI:29999"/>
        <dbReference type="ChEBI" id="CHEBI:30616"/>
        <dbReference type="ChEBI" id="CHEBI:83421"/>
        <dbReference type="ChEBI" id="CHEBI:456216"/>
        <dbReference type="EC" id="2.7.11.1"/>
    </reaction>
</comment>
<evidence type="ECO:0000256" key="8">
    <source>
        <dbReference type="ARBA" id="ARBA00022777"/>
    </source>
</evidence>
<reference evidence="16 17" key="1">
    <citation type="submission" date="2018-02" db="EMBL/GenBank/DDBJ databases">
        <title>Draft genome of wild Prunus yedoensis var. nudiflora.</title>
        <authorList>
            <person name="Baek S."/>
            <person name="Kim J.-H."/>
            <person name="Choi K."/>
            <person name="Kim G.-B."/>
            <person name="Cho A."/>
            <person name="Jang H."/>
            <person name="Shin C.-H."/>
            <person name="Yu H.-J."/>
            <person name="Mun J.-H."/>
        </authorList>
    </citation>
    <scope>NUCLEOTIDE SEQUENCE [LARGE SCALE GENOMIC DNA]</scope>
    <source>
        <strain evidence="17">cv. Jeju island</strain>
        <tissue evidence="16">Leaf</tissue>
    </source>
</reference>
<evidence type="ECO:0000313" key="17">
    <source>
        <dbReference type="Proteomes" id="UP000250321"/>
    </source>
</evidence>
<evidence type="ECO:0000256" key="7">
    <source>
        <dbReference type="ARBA" id="ARBA00022741"/>
    </source>
</evidence>
<evidence type="ECO:0000256" key="13">
    <source>
        <dbReference type="PROSITE-ProRule" id="PRU10141"/>
    </source>
</evidence>
<evidence type="ECO:0000256" key="4">
    <source>
        <dbReference type="ARBA" id="ARBA00022527"/>
    </source>
</evidence>
<dbReference type="PROSITE" id="PS00108">
    <property type="entry name" value="PROTEIN_KINASE_ST"/>
    <property type="match status" value="1"/>
</dbReference>
<evidence type="ECO:0000256" key="2">
    <source>
        <dbReference type="ARBA" id="ARBA00012513"/>
    </source>
</evidence>
<dbReference type="InterPro" id="IPR017441">
    <property type="entry name" value="Protein_kinase_ATP_BS"/>
</dbReference>
<evidence type="ECO:0000259" key="15">
    <source>
        <dbReference type="PROSITE" id="PS50011"/>
    </source>
</evidence>
<dbReference type="PROSITE" id="PS00107">
    <property type="entry name" value="PROTEIN_KINASE_ATP"/>
    <property type="match status" value="1"/>
</dbReference>
<dbReference type="GO" id="GO:0051020">
    <property type="term" value="F:GTPase binding"/>
    <property type="evidence" value="ECO:0007669"/>
    <property type="project" value="UniProtKB-ARBA"/>
</dbReference>
<protein>
    <recommendedName>
        <fullName evidence="2">non-specific serine/threonine protein kinase</fullName>
        <ecNumber evidence="2">2.7.11.1</ecNumber>
    </recommendedName>
</protein>
<keyword evidence="16" id="KW-0675">Receptor</keyword>
<dbReference type="PANTHER" id="PTHR47987:SF14">
    <property type="entry name" value="RECEPTOR-LIKE CYTOSOLIC SERINE_THREONINE-PROTEIN KINASE RBK2"/>
    <property type="match status" value="1"/>
</dbReference>
<evidence type="ECO:0000256" key="1">
    <source>
        <dbReference type="ARBA" id="ARBA00004496"/>
    </source>
</evidence>
<dbReference type="GO" id="GO:0004674">
    <property type="term" value="F:protein serine/threonine kinase activity"/>
    <property type="evidence" value="ECO:0007669"/>
    <property type="project" value="UniProtKB-KW"/>
</dbReference>
<dbReference type="OrthoDB" id="4062651at2759"/>
<evidence type="ECO:0000256" key="6">
    <source>
        <dbReference type="ARBA" id="ARBA00022679"/>
    </source>
</evidence>
<comment type="subcellular location">
    <subcellularLocation>
        <location evidence="1">Cytoplasm</location>
    </subcellularLocation>
</comment>
<dbReference type="PANTHER" id="PTHR47987">
    <property type="entry name" value="OS08G0249100 PROTEIN"/>
    <property type="match status" value="1"/>
</dbReference>
<dbReference type="GO" id="GO:0005737">
    <property type="term" value="C:cytoplasm"/>
    <property type="evidence" value="ECO:0007669"/>
    <property type="project" value="UniProtKB-SubCell"/>
</dbReference>
<dbReference type="FunFam" id="3.30.200.20:FF:000389">
    <property type="entry name" value="Receptor-like cytosolic serine/threonine-protein kinase RBK1"/>
    <property type="match status" value="1"/>
</dbReference>
<feature type="domain" description="Protein kinase" evidence="15">
    <location>
        <begin position="169"/>
        <end position="441"/>
    </location>
</feature>
<keyword evidence="17" id="KW-1185">Reference proteome</keyword>
<keyword evidence="9 13" id="KW-0067">ATP-binding</keyword>
<proteinExistence type="inferred from homology"/>
<keyword evidence="6" id="KW-0808">Transferase</keyword>
<dbReference type="InterPro" id="IPR046958">
    <property type="entry name" value="RBK1/2/STUNTED"/>
</dbReference>
<keyword evidence="7 13" id="KW-0547">Nucleotide-binding</keyword>
<dbReference type="SMART" id="SM00220">
    <property type="entry name" value="S_TKc"/>
    <property type="match status" value="1"/>
</dbReference>
<keyword evidence="3" id="KW-0963">Cytoplasm</keyword>
<evidence type="ECO:0000256" key="9">
    <source>
        <dbReference type="ARBA" id="ARBA00022840"/>
    </source>
</evidence>
<keyword evidence="4 14" id="KW-0723">Serine/threonine-protein kinase</keyword>
<evidence type="ECO:0000256" key="3">
    <source>
        <dbReference type="ARBA" id="ARBA00022490"/>
    </source>
</evidence>
<evidence type="ECO:0000256" key="10">
    <source>
        <dbReference type="ARBA" id="ARBA00047899"/>
    </source>
</evidence>
<name>A0A314XHE4_PRUYE</name>
<dbReference type="AlphaFoldDB" id="A0A314XHE4"/>
<dbReference type="EC" id="2.7.11.1" evidence="2"/>
<evidence type="ECO:0000313" key="16">
    <source>
        <dbReference type="EMBL" id="PQP93344.1"/>
    </source>
</evidence>
<feature type="binding site" evidence="13">
    <location>
        <position position="197"/>
    </location>
    <ligand>
        <name>ATP</name>
        <dbReference type="ChEBI" id="CHEBI:30616"/>
    </ligand>
</feature>
<sequence>MADGEEQGPYCLWGAGKDPENLMVKAPDEVSKVKQKRRGVLLPCASAQDLRCLDIEKEKEDAQTPRGVLEVCIRSFESETSVSENSTTESEAPCPNSSSRSHWRKFFKLWSKRSIKRLASFPPLGVPKISSRRRIRSARENPGLANIYNFKSSLVTFTFSDLQRATNNFNNENTIGKGGYSEVYKGCLKNGQLIAVKRLTKGTSDEKTAGFLSELGIIAHVDHPNTAKLIGCCVEGGMHLVFELSSLGSLGSLLHGLKANKLDWSKRYKIALGIADGLLYLHESCQRRIIHRDIKADNILLTEDFVPQICDFGLAKWLPKQWTHHNVSKSEGTFGYFAPEYFMHGIVDEKTDVYSFGVLLLELISGRPALDDSQKSVVIWAKPLFDNNEIKELVDPSIGDNYDQKEMDHVVLTASLCIEQSSILRPRMSQIVVLLRGDEYVSNCAKESKRRFIKEHTQKNCWMHKNIIQPSIWAISTVTSRLLLVHEIGGENI</sequence>
<evidence type="ECO:0000256" key="14">
    <source>
        <dbReference type="RuleBase" id="RU000304"/>
    </source>
</evidence>
<dbReference type="STRING" id="2094558.A0A314XHE4"/>
<comment type="subunit">
    <text evidence="12">Interacts with ARAC5 and ARAC10.</text>
</comment>
<dbReference type="Gene3D" id="1.10.510.10">
    <property type="entry name" value="Transferase(Phosphotransferase) domain 1"/>
    <property type="match status" value="1"/>
</dbReference>
<comment type="similarity">
    <text evidence="14">Belongs to the protein kinase superfamily.</text>
</comment>
<dbReference type="EMBL" id="PJQY01002465">
    <property type="protein sequence ID" value="PQP93344.1"/>
    <property type="molecule type" value="Genomic_DNA"/>
</dbReference>
<comment type="caution">
    <text evidence="16">The sequence shown here is derived from an EMBL/GenBank/DDBJ whole genome shotgun (WGS) entry which is preliminary data.</text>
</comment>
<evidence type="ECO:0000256" key="12">
    <source>
        <dbReference type="ARBA" id="ARBA00063228"/>
    </source>
</evidence>
<accession>A0A314XHE4</accession>
<dbReference type="GO" id="GO:0005524">
    <property type="term" value="F:ATP binding"/>
    <property type="evidence" value="ECO:0007669"/>
    <property type="project" value="UniProtKB-UniRule"/>
</dbReference>
<dbReference type="InterPro" id="IPR011009">
    <property type="entry name" value="Kinase-like_dom_sf"/>
</dbReference>
<evidence type="ECO:0000256" key="5">
    <source>
        <dbReference type="ARBA" id="ARBA00022553"/>
    </source>
</evidence>
<dbReference type="InterPro" id="IPR001245">
    <property type="entry name" value="Ser-Thr/Tyr_kinase_cat_dom"/>
</dbReference>
<gene>
    <name evidence="16" type="ORF">Pyn_32842</name>
</gene>
<dbReference type="PROSITE" id="PS50011">
    <property type="entry name" value="PROTEIN_KINASE_DOM"/>
    <property type="match status" value="1"/>
</dbReference>
<dbReference type="Gene3D" id="3.30.200.20">
    <property type="entry name" value="Phosphorylase Kinase, domain 1"/>
    <property type="match status" value="1"/>
</dbReference>
<dbReference type="Proteomes" id="UP000250321">
    <property type="component" value="Unassembled WGS sequence"/>
</dbReference>
<comment type="catalytic activity">
    <reaction evidence="10">
        <text>L-threonyl-[protein] + ATP = O-phospho-L-threonyl-[protein] + ADP + H(+)</text>
        <dbReference type="Rhea" id="RHEA:46608"/>
        <dbReference type="Rhea" id="RHEA-COMP:11060"/>
        <dbReference type="Rhea" id="RHEA-COMP:11605"/>
        <dbReference type="ChEBI" id="CHEBI:15378"/>
        <dbReference type="ChEBI" id="CHEBI:30013"/>
        <dbReference type="ChEBI" id="CHEBI:30616"/>
        <dbReference type="ChEBI" id="CHEBI:61977"/>
        <dbReference type="ChEBI" id="CHEBI:456216"/>
        <dbReference type="EC" id="2.7.11.1"/>
    </reaction>
</comment>
<organism evidence="16 17">
    <name type="scientific">Prunus yedoensis var. nudiflora</name>
    <dbReference type="NCBI Taxonomy" id="2094558"/>
    <lineage>
        <taxon>Eukaryota</taxon>
        <taxon>Viridiplantae</taxon>
        <taxon>Streptophyta</taxon>
        <taxon>Embryophyta</taxon>
        <taxon>Tracheophyta</taxon>
        <taxon>Spermatophyta</taxon>
        <taxon>Magnoliopsida</taxon>
        <taxon>eudicotyledons</taxon>
        <taxon>Gunneridae</taxon>
        <taxon>Pentapetalae</taxon>
        <taxon>rosids</taxon>
        <taxon>fabids</taxon>
        <taxon>Rosales</taxon>
        <taxon>Rosaceae</taxon>
        <taxon>Amygdaloideae</taxon>
        <taxon>Amygdaleae</taxon>
        <taxon>Prunus</taxon>
    </lineage>
</organism>
<evidence type="ECO:0000256" key="11">
    <source>
        <dbReference type="ARBA" id="ARBA00048679"/>
    </source>
</evidence>